<comment type="caution">
    <text evidence="3">The sequence shown here is derived from an EMBL/GenBank/DDBJ whole genome shotgun (WGS) entry which is preliminary data.</text>
</comment>
<organism evidence="3 4">
    <name type="scientific">Colletotrichum navitas</name>
    <dbReference type="NCBI Taxonomy" id="681940"/>
    <lineage>
        <taxon>Eukaryota</taxon>
        <taxon>Fungi</taxon>
        <taxon>Dikarya</taxon>
        <taxon>Ascomycota</taxon>
        <taxon>Pezizomycotina</taxon>
        <taxon>Sordariomycetes</taxon>
        <taxon>Hypocreomycetidae</taxon>
        <taxon>Glomerellales</taxon>
        <taxon>Glomerellaceae</taxon>
        <taxon>Colletotrichum</taxon>
        <taxon>Colletotrichum graminicola species complex</taxon>
    </lineage>
</organism>
<keyword evidence="2" id="KW-0472">Membrane</keyword>
<dbReference type="GO" id="GO:0031204">
    <property type="term" value="P:post-translational protein targeting to membrane, translocation"/>
    <property type="evidence" value="ECO:0007669"/>
    <property type="project" value="InterPro"/>
</dbReference>
<evidence type="ECO:0000313" key="4">
    <source>
        <dbReference type="Proteomes" id="UP001230504"/>
    </source>
</evidence>
<dbReference type="PANTHER" id="PTHR28229:SF1">
    <property type="entry name" value="TRANSLOCATION PROTEIN SEC66"/>
    <property type="match status" value="1"/>
</dbReference>
<dbReference type="EMBL" id="JAHLJV010000001">
    <property type="protein sequence ID" value="KAK1600442.1"/>
    <property type="molecule type" value="Genomic_DNA"/>
</dbReference>
<evidence type="ECO:0000256" key="2">
    <source>
        <dbReference type="SAM" id="Phobius"/>
    </source>
</evidence>
<dbReference type="PANTHER" id="PTHR28229">
    <property type="entry name" value="TRANSLOCATION PROTEIN SEC66"/>
    <property type="match status" value="1"/>
</dbReference>
<reference evidence="3" key="1">
    <citation type="submission" date="2021-06" db="EMBL/GenBank/DDBJ databases">
        <title>Comparative genomics, transcriptomics and evolutionary studies reveal genomic signatures of adaptation to plant cell wall in hemibiotrophic fungi.</title>
        <authorList>
            <consortium name="DOE Joint Genome Institute"/>
            <person name="Baroncelli R."/>
            <person name="Diaz J.F."/>
            <person name="Benocci T."/>
            <person name="Peng M."/>
            <person name="Battaglia E."/>
            <person name="Haridas S."/>
            <person name="Andreopoulos W."/>
            <person name="Labutti K."/>
            <person name="Pangilinan J."/>
            <person name="Floch G.L."/>
            <person name="Makela M.R."/>
            <person name="Henrissat B."/>
            <person name="Grigoriev I.V."/>
            <person name="Crouch J.A."/>
            <person name="De Vries R.P."/>
            <person name="Sukno S.A."/>
            <person name="Thon M.R."/>
        </authorList>
    </citation>
    <scope>NUCLEOTIDE SEQUENCE</scope>
    <source>
        <strain evidence="3">CBS 125086</strain>
    </source>
</reference>
<dbReference type="AlphaFoldDB" id="A0AAD8QD59"/>
<dbReference type="GO" id="GO:0031207">
    <property type="term" value="C:Sec62/Sec63 complex"/>
    <property type="evidence" value="ECO:0007669"/>
    <property type="project" value="InterPro"/>
</dbReference>
<evidence type="ECO:0000313" key="3">
    <source>
        <dbReference type="EMBL" id="KAK1600442.1"/>
    </source>
</evidence>
<dbReference type="Proteomes" id="UP001230504">
    <property type="component" value="Unassembled WGS sequence"/>
</dbReference>
<dbReference type="InterPro" id="IPR018624">
    <property type="entry name" value="Sec66"/>
</dbReference>
<keyword evidence="4" id="KW-1185">Reference proteome</keyword>
<evidence type="ECO:0000256" key="1">
    <source>
        <dbReference type="SAM" id="MobiDB-lite"/>
    </source>
</evidence>
<name>A0AAD8QD59_9PEZI</name>
<dbReference type="RefSeq" id="XP_060420938.1">
    <property type="nucleotide sequence ID" value="XM_060556371.1"/>
</dbReference>
<keyword evidence="2" id="KW-0812">Transmembrane</keyword>
<sequence length="286" mass="32330">MRPASCSVIQYWTRCINNTGWTSATPQISLSLVRLLCSFFSPHHDPYESAKITIAMFNVDWMSLVLPFAYLTVLGGVFMTFSTIYRKRKATQSANLAPWFGPHLQRNIYLSLLHLESPEEGQEKAPKIPSTVIKAALLRRAVEDIHRLVQIRSAKQACSTLLQRGSVGDDLWQRFQRAEKEMEDELRDVVMEANALAPNWGQSIFQSANEIAANTIARNRLEEVANTVEQEKAWWEKRRATIQTEFMKELDDSEKNSTAPPSVDGDAVLVDSNTTSTPSKKKKGKK</sequence>
<feature type="region of interest" description="Disordered" evidence="1">
    <location>
        <begin position="248"/>
        <end position="286"/>
    </location>
</feature>
<dbReference type="GeneID" id="85440611"/>
<keyword evidence="2" id="KW-1133">Transmembrane helix</keyword>
<protein>
    <submittedName>
        <fullName evidence="3">Pre protein translocase subunit Sec66-domain-containing protein</fullName>
    </submittedName>
</protein>
<accession>A0AAD8QD59</accession>
<dbReference type="Pfam" id="PF09802">
    <property type="entry name" value="Sec66"/>
    <property type="match status" value="1"/>
</dbReference>
<gene>
    <name evidence="3" type="ORF">LY79DRAFT_533582</name>
</gene>
<feature type="transmembrane region" description="Helical" evidence="2">
    <location>
        <begin position="64"/>
        <end position="85"/>
    </location>
</feature>
<proteinExistence type="predicted"/>